<dbReference type="EMBL" id="CP016312">
    <property type="protein sequence ID" value="APD10006.1"/>
    <property type="molecule type" value="Genomic_DNA"/>
</dbReference>
<protein>
    <submittedName>
        <fullName evidence="1">Uncharacterized protein</fullName>
    </submittedName>
</protein>
<dbReference type="KEGG" id="tbc:A0O31_01931"/>
<sequence>MTARPFAQDLDFGRAAEKDPQVLALLGKLYPGCPIEPAPSDLDRRGVDLIIRRPHFPIPVQIKRYRGSLHPLKHAAVFLETTADLDRGTPGWLWTSPAELLIVVYTDGLLVLHLPTLRAIAEANRARWGDYLRETRTEGYGGRTWISLVWRVPLEEVEPAVLDVPQ</sequence>
<evidence type="ECO:0000313" key="2">
    <source>
        <dbReference type="Proteomes" id="UP000182993"/>
    </source>
</evidence>
<accession>A0A1J0LUG7</accession>
<gene>
    <name evidence="1" type="ORF">A0O31_01931</name>
</gene>
<organism evidence="1 2">
    <name type="scientific">Thermus brockianus</name>
    <dbReference type="NCBI Taxonomy" id="56956"/>
    <lineage>
        <taxon>Bacteria</taxon>
        <taxon>Thermotogati</taxon>
        <taxon>Deinococcota</taxon>
        <taxon>Deinococci</taxon>
        <taxon>Thermales</taxon>
        <taxon>Thermaceae</taxon>
        <taxon>Thermus</taxon>
    </lineage>
</organism>
<reference evidence="2" key="1">
    <citation type="submission" date="2016-06" db="EMBL/GenBank/DDBJ databases">
        <title>Whole genome sequencing of Thermus brockianus strain GE-1.</title>
        <authorList>
            <person name="Schaefers C."/>
            <person name="Blank S."/>
            <person name="Wiebusch S."/>
            <person name="Elleuche S."/>
            <person name="Antranikian G."/>
        </authorList>
    </citation>
    <scope>NUCLEOTIDE SEQUENCE [LARGE SCALE GENOMIC DNA]</scope>
    <source>
        <strain evidence="2">GE-1</strain>
    </source>
</reference>
<dbReference type="Proteomes" id="UP000182993">
    <property type="component" value="Chromosome"/>
</dbReference>
<proteinExistence type="predicted"/>
<name>A0A1J0LUG7_THEBO</name>
<dbReference type="OrthoDB" id="571533at2"/>
<dbReference type="AlphaFoldDB" id="A0A1J0LUG7"/>
<evidence type="ECO:0000313" key="1">
    <source>
        <dbReference type="EMBL" id="APD10006.1"/>
    </source>
</evidence>
<dbReference type="RefSeq" id="WP_071677620.1">
    <property type="nucleotide sequence ID" value="NZ_CP016312.1"/>
</dbReference>